<dbReference type="AlphaFoldDB" id="A0A5J9TYR3"/>
<evidence type="ECO:0000256" key="1">
    <source>
        <dbReference type="SAM" id="SignalP"/>
    </source>
</evidence>
<dbReference type="Gramene" id="TVU16405">
    <property type="protein sequence ID" value="TVU16405"/>
    <property type="gene ID" value="EJB05_39965"/>
</dbReference>
<dbReference type="Proteomes" id="UP000324897">
    <property type="component" value="Unassembled WGS sequence"/>
</dbReference>
<evidence type="ECO:0000313" key="3">
    <source>
        <dbReference type="Proteomes" id="UP000324897"/>
    </source>
</evidence>
<dbReference type="OrthoDB" id="708207at2759"/>
<feature type="chain" id="PRO_5023803649" description="Embryo surrounding factor 1 brassicaceae domain-containing protein" evidence="1">
    <location>
        <begin position="22"/>
        <end position="100"/>
    </location>
</feature>
<reference evidence="2 3" key="1">
    <citation type="journal article" date="2019" name="Sci. Rep.">
        <title>A high-quality genome of Eragrostis curvula grass provides insights into Poaceae evolution and supports new strategies to enhance forage quality.</title>
        <authorList>
            <person name="Carballo J."/>
            <person name="Santos B.A.C.M."/>
            <person name="Zappacosta D."/>
            <person name="Garbus I."/>
            <person name="Selva J.P."/>
            <person name="Gallo C.A."/>
            <person name="Diaz A."/>
            <person name="Albertini E."/>
            <person name="Caccamo M."/>
            <person name="Echenique V."/>
        </authorList>
    </citation>
    <scope>NUCLEOTIDE SEQUENCE [LARGE SCALE GENOMIC DNA]</scope>
    <source>
        <strain evidence="3">cv. Victoria</strain>
        <tissue evidence="2">Leaf</tissue>
    </source>
</reference>
<organism evidence="2 3">
    <name type="scientific">Eragrostis curvula</name>
    <name type="common">weeping love grass</name>
    <dbReference type="NCBI Taxonomy" id="38414"/>
    <lineage>
        <taxon>Eukaryota</taxon>
        <taxon>Viridiplantae</taxon>
        <taxon>Streptophyta</taxon>
        <taxon>Embryophyta</taxon>
        <taxon>Tracheophyta</taxon>
        <taxon>Spermatophyta</taxon>
        <taxon>Magnoliopsida</taxon>
        <taxon>Liliopsida</taxon>
        <taxon>Poales</taxon>
        <taxon>Poaceae</taxon>
        <taxon>PACMAD clade</taxon>
        <taxon>Chloridoideae</taxon>
        <taxon>Eragrostideae</taxon>
        <taxon>Eragrostidinae</taxon>
        <taxon>Eragrostis</taxon>
    </lineage>
</organism>
<gene>
    <name evidence="2" type="ORF">EJB05_39965</name>
</gene>
<sequence length="100" mass="10949">MKRSSYNGVLLLSLFLLMSSAVFLCISGQSADGIGTRMAGANNIIISGEINNGCYPDSSRRKGAFCCNKDNFCWPTLQDCLPNCPCCVKDRKPNRSPNYD</sequence>
<dbReference type="PANTHER" id="PTHR48158">
    <property type="entry name" value="OS11G0453550 PROTEIN"/>
    <property type="match status" value="1"/>
</dbReference>
<feature type="signal peptide" evidence="1">
    <location>
        <begin position="1"/>
        <end position="21"/>
    </location>
</feature>
<dbReference type="PANTHER" id="PTHR48158:SF1">
    <property type="entry name" value="OS11G0453550 PROTEIN"/>
    <property type="match status" value="1"/>
</dbReference>
<protein>
    <recommendedName>
        <fullName evidence="4">Embryo surrounding factor 1 brassicaceae domain-containing protein</fullName>
    </recommendedName>
</protein>
<evidence type="ECO:0008006" key="4">
    <source>
        <dbReference type="Google" id="ProtNLM"/>
    </source>
</evidence>
<accession>A0A5J9TYR3</accession>
<evidence type="ECO:0000313" key="2">
    <source>
        <dbReference type="EMBL" id="TVU16405.1"/>
    </source>
</evidence>
<proteinExistence type="predicted"/>
<keyword evidence="1" id="KW-0732">Signal</keyword>
<dbReference type="EMBL" id="RWGY01000031">
    <property type="protein sequence ID" value="TVU16405.1"/>
    <property type="molecule type" value="Genomic_DNA"/>
</dbReference>
<keyword evidence="3" id="KW-1185">Reference proteome</keyword>
<name>A0A5J9TYR3_9POAL</name>
<comment type="caution">
    <text evidence="2">The sequence shown here is derived from an EMBL/GenBank/DDBJ whole genome shotgun (WGS) entry which is preliminary data.</text>
</comment>